<protein>
    <submittedName>
        <fullName evidence="3">FERM domain-containing protein</fullName>
    </submittedName>
</protein>
<dbReference type="AlphaFoldDB" id="A0A0N5B2R5"/>
<evidence type="ECO:0000313" key="3">
    <source>
        <dbReference type="WBParaSite" id="SPAL_0000036800.1"/>
    </source>
</evidence>
<name>A0A0N5B2R5_STREA</name>
<dbReference type="Proteomes" id="UP000046392">
    <property type="component" value="Unplaced"/>
</dbReference>
<keyword evidence="1" id="KW-0812">Transmembrane</keyword>
<keyword evidence="1" id="KW-1133">Transmembrane helix</keyword>
<keyword evidence="1" id="KW-0472">Membrane</keyword>
<reference evidence="3" key="1">
    <citation type="submission" date="2017-02" db="UniProtKB">
        <authorList>
            <consortium name="WormBaseParasite"/>
        </authorList>
    </citation>
    <scope>IDENTIFICATION</scope>
</reference>
<accession>A0A0N5B2R5</accession>
<dbReference type="WBParaSite" id="SPAL_0000036800.1">
    <property type="protein sequence ID" value="SPAL_0000036800.1"/>
    <property type="gene ID" value="SPAL_0000036800"/>
</dbReference>
<proteinExistence type="predicted"/>
<evidence type="ECO:0000313" key="2">
    <source>
        <dbReference type="Proteomes" id="UP000046392"/>
    </source>
</evidence>
<evidence type="ECO:0000256" key="1">
    <source>
        <dbReference type="SAM" id="Phobius"/>
    </source>
</evidence>
<feature type="transmembrane region" description="Helical" evidence="1">
    <location>
        <begin position="116"/>
        <end position="135"/>
    </location>
</feature>
<sequence>MREIHVYLSWKLRETLTRNPRTLVKDLCKSVMEEYNLGHLADDFEVFVRYPNLEYYPFRTFFHDTNASVGSVAVLFEGILTIKKLISLNLFYECSTRTMTTNGVHERSSFSFRTPYFYGSNLYFFLYFLMFLCIYF</sequence>
<keyword evidence="2" id="KW-1185">Reference proteome</keyword>
<organism evidence="2 3">
    <name type="scientific">Strongyloides papillosus</name>
    <name type="common">Intestinal threadworm</name>
    <dbReference type="NCBI Taxonomy" id="174720"/>
    <lineage>
        <taxon>Eukaryota</taxon>
        <taxon>Metazoa</taxon>
        <taxon>Ecdysozoa</taxon>
        <taxon>Nematoda</taxon>
        <taxon>Chromadorea</taxon>
        <taxon>Rhabditida</taxon>
        <taxon>Tylenchina</taxon>
        <taxon>Panagrolaimomorpha</taxon>
        <taxon>Strongyloidoidea</taxon>
        <taxon>Strongyloididae</taxon>
        <taxon>Strongyloides</taxon>
    </lineage>
</organism>